<dbReference type="PRINTS" id="PR01046">
    <property type="entry name" value="TRNASYNTHPRO"/>
</dbReference>
<dbReference type="InterPro" id="IPR033721">
    <property type="entry name" value="ProRS_core_arch_euk"/>
</dbReference>
<reference evidence="10 11" key="1">
    <citation type="journal article" date="2018" name="Science">
        <title>The opium poppy genome and morphinan production.</title>
        <authorList>
            <person name="Guo L."/>
            <person name="Winzer T."/>
            <person name="Yang X."/>
            <person name="Li Y."/>
            <person name="Ning Z."/>
            <person name="He Z."/>
            <person name="Teodor R."/>
            <person name="Lu Y."/>
            <person name="Bowser T.A."/>
            <person name="Graham I.A."/>
            <person name="Ye K."/>
        </authorList>
    </citation>
    <scope>NUCLEOTIDE SEQUENCE [LARGE SCALE GENOMIC DNA]</scope>
    <source>
        <strain evidence="11">cv. HN1</strain>
        <tissue evidence="10">Leaves</tissue>
    </source>
</reference>
<dbReference type="InterPro" id="IPR017449">
    <property type="entry name" value="Pro-tRNA_synth_II"/>
</dbReference>
<sequence>MVVSLRIPSFTLSSIRHSSPLFTHSRHHYQCYRYPCKPLLASISSDFSTSATNKEKPKQPIKKEEKQQTKSGQENYITPLSQDFNAWYLDVIASAELADYGPVRGTMVIRPYGYAIWEAIQDYLNVKFKETGHSNMYFPQFIPYSFIEKEASHVEGFSPELAVVTIGGGKDLEEKLVVRPTSETIVNHMFTQWIHSYRDLPLMVNQWANVTRWEMRTKPFVRTLEFLWQEGHTAHAKPEEAEKEALQMIDIYTKFAYEMAAIPVVTGRKSKAETFAGASRTYTIEAMMGDKKALQAGTSHNLGQNFSRAFGTQFLDENTQLQHVWQTSWAISTRFIGGIIMTHGDDAGLRLPPRIAPVQVVIVPIWKKDDEKNGVLAAASSVEKALKTVGIRVKLDDSEQRTPGWKFNFWEMKGVPLRIEIGPRDVSSGTLVVSRRDIPGKQGKVFGVSMEPSILEAYVKEKLDEIQSSLLEKAVSFRNSNIVDVSSYDELKEAISQGKWARGPWSASDAEELRVKNETGATIRCFPFEQPGGIKTCLMTGNPAEEVAIFAKSY</sequence>
<evidence type="ECO:0000313" key="11">
    <source>
        <dbReference type="Proteomes" id="UP000316621"/>
    </source>
</evidence>
<evidence type="ECO:0000259" key="9">
    <source>
        <dbReference type="PROSITE" id="PS50862"/>
    </source>
</evidence>
<dbReference type="OMA" id="HRWEMRT"/>
<dbReference type="Pfam" id="PF09180">
    <property type="entry name" value="ProRS-C_1"/>
    <property type="match status" value="1"/>
</dbReference>
<dbReference type="Gene3D" id="3.30.110.30">
    <property type="entry name" value="C-terminal domain of ProRS"/>
    <property type="match status" value="1"/>
</dbReference>
<dbReference type="HAMAP" id="MF_01571">
    <property type="entry name" value="Pro_tRNA_synth_type3"/>
    <property type="match status" value="1"/>
</dbReference>
<dbReference type="SUPFAM" id="SSF52954">
    <property type="entry name" value="Class II aaRS ABD-related"/>
    <property type="match status" value="1"/>
</dbReference>
<dbReference type="CDD" id="cd00778">
    <property type="entry name" value="ProRS_core_arch_euk"/>
    <property type="match status" value="1"/>
</dbReference>
<dbReference type="EMBL" id="CM010715">
    <property type="protein sequence ID" value="RZC45386.1"/>
    <property type="molecule type" value="Genomic_DNA"/>
</dbReference>
<keyword evidence="4" id="KW-0067">ATP-binding</keyword>
<dbReference type="FunFam" id="3.30.930.10:FF:000023">
    <property type="entry name" value="Proline--tRNA ligase"/>
    <property type="match status" value="1"/>
</dbReference>
<keyword evidence="2" id="KW-0436">Ligase</keyword>
<evidence type="ECO:0000256" key="6">
    <source>
        <dbReference type="ARBA" id="ARBA00029731"/>
    </source>
</evidence>
<evidence type="ECO:0000256" key="7">
    <source>
        <dbReference type="ARBA" id="ARBA00047671"/>
    </source>
</evidence>
<feature type="compositionally biased region" description="Basic and acidic residues" evidence="8">
    <location>
        <begin position="53"/>
        <end position="68"/>
    </location>
</feature>
<feature type="region of interest" description="Disordered" evidence="8">
    <location>
        <begin position="50"/>
        <end position="75"/>
    </location>
</feature>
<dbReference type="InterPro" id="IPR002314">
    <property type="entry name" value="aa-tRNA-synt_IIb"/>
</dbReference>
<keyword evidence="5" id="KW-0030">Aminoacyl-tRNA synthetase</keyword>
<dbReference type="InterPro" id="IPR016061">
    <property type="entry name" value="Pro-tRNA_ligase_II_C"/>
</dbReference>
<keyword evidence="11" id="KW-1185">Reference proteome</keyword>
<evidence type="ECO:0000256" key="2">
    <source>
        <dbReference type="ARBA" id="ARBA00022598"/>
    </source>
</evidence>
<dbReference type="InterPro" id="IPR006195">
    <property type="entry name" value="aa-tRNA-synth_II"/>
</dbReference>
<dbReference type="NCBIfam" id="TIGR00408">
    <property type="entry name" value="proS_fam_I"/>
    <property type="match status" value="1"/>
</dbReference>
<dbReference type="GO" id="GO:0005739">
    <property type="term" value="C:mitochondrion"/>
    <property type="evidence" value="ECO:0007669"/>
    <property type="project" value="TreeGrafter"/>
</dbReference>
<dbReference type="STRING" id="3469.A0A4Y7IBH2"/>
<dbReference type="Pfam" id="PF00587">
    <property type="entry name" value="tRNA-synt_2b"/>
    <property type="match status" value="1"/>
</dbReference>
<dbReference type="Gene3D" id="3.30.930.10">
    <property type="entry name" value="Bira Bifunctional Protein, Domain 2"/>
    <property type="match status" value="1"/>
</dbReference>
<gene>
    <name evidence="10" type="ORF">C5167_038330</name>
</gene>
<evidence type="ECO:0000256" key="8">
    <source>
        <dbReference type="SAM" id="MobiDB-lite"/>
    </source>
</evidence>
<comment type="catalytic activity">
    <reaction evidence="7">
        <text>tRNA(Pro) + L-proline + ATP = L-prolyl-tRNA(Pro) + AMP + diphosphate</text>
        <dbReference type="Rhea" id="RHEA:14305"/>
        <dbReference type="Rhea" id="RHEA-COMP:9700"/>
        <dbReference type="Rhea" id="RHEA-COMP:9702"/>
        <dbReference type="ChEBI" id="CHEBI:30616"/>
        <dbReference type="ChEBI" id="CHEBI:33019"/>
        <dbReference type="ChEBI" id="CHEBI:60039"/>
        <dbReference type="ChEBI" id="CHEBI:78442"/>
        <dbReference type="ChEBI" id="CHEBI:78532"/>
        <dbReference type="ChEBI" id="CHEBI:456215"/>
        <dbReference type="EC" id="6.1.1.15"/>
    </reaction>
</comment>
<dbReference type="GO" id="GO:0004827">
    <property type="term" value="F:proline-tRNA ligase activity"/>
    <property type="evidence" value="ECO:0007669"/>
    <property type="project" value="UniProtKB-EC"/>
</dbReference>
<dbReference type="Gramene" id="RZC45386">
    <property type="protein sequence ID" value="RZC45386"/>
    <property type="gene ID" value="C5167_038330"/>
</dbReference>
<dbReference type="EC" id="6.1.1.15" evidence="1"/>
<dbReference type="SUPFAM" id="SSF64586">
    <property type="entry name" value="C-terminal domain of ProRS"/>
    <property type="match status" value="1"/>
</dbReference>
<dbReference type="Pfam" id="PF03129">
    <property type="entry name" value="HGTP_anticodon"/>
    <property type="match status" value="1"/>
</dbReference>
<name>A0A4Y7IBH2_PAPSO</name>
<dbReference type="InterPro" id="IPR002316">
    <property type="entry name" value="Pro-tRNA-ligase_IIa"/>
</dbReference>
<dbReference type="InterPro" id="IPR045864">
    <property type="entry name" value="aa-tRNA-synth_II/BPL/LPL"/>
</dbReference>
<proteinExistence type="inferred from homology"/>
<protein>
    <recommendedName>
        <fullName evidence="1">proline--tRNA ligase</fullName>
        <ecNumber evidence="1">6.1.1.15</ecNumber>
    </recommendedName>
    <alternativeName>
        <fullName evidence="6">Prolyl-tRNA synthetase</fullName>
    </alternativeName>
</protein>
<dbReference type="SMART" id="SM00946">
    <property type="entry name" value="ProRS-C_1"/>
    <property type="match status" value="1"/>
</dbReference>
<dbReference type="InterPro" id="IPR004499">
    <property type="entry name" value="Pro-tRNA-ligase_IIa_arc-type"/>
</dbReference>
<dbReference type="PANTHER" id="PTHR43382">
    <property type="entry name" value="PROLYL-TRNA SYNTHETASE"/>
    <property type="match status" value="1"/>
</dbReference>
<dbReference type="GO" id="GO:0009570">
    <property type="term" value="C:chloroplast stroma"/>
    <property type="evidence" value="ECO:0007669"/>
    <property type="project" value="TreeGrafter"/>
</dbReference>
<evidence type="ECO:0000256" key="4">
    <source>
        <dbReference type="ARBA" id="ARBA00022840"/>
    </source>
</evidence>
<feature type="domain" description="Aminoacyl-transfer RNA synthetases class-II family profile" evidence="9">
    <location>
        <begin position="104"/>
        <end position="352"/>
    </location>
</feature>
<dbReference type="PANTHER" id="PTHR43382:SF3">
    <property type="entry name" value="PROLINE--TRNA LIGASE, CHLOROPLASTIC_MITOCHONDRIAL"/>
    <property type="match status" value="1"/>
</dbReference>
<organism evidence="10 11">
    <name type="scientific">Papaver somniferum</name>
    <name type="common">Opium poppy</name>
    <dbReference type="NCBI Taxonomy" id="3469"/>
    <lineage>
        <taxon>Eukaryota</taxon>
        <taxon>Viridiplantae</taxon>
        <taxon>Streptophyta</taxon>
        <taxon>Embryophyta</taxon>
        <taxon>Tracheophyta</taxon>
        <taxon>Spermatophyta</taxon>
        <taxon>Magnoliopsida</taxon>
        <taxon>Ranunculales</taxon>
        <taxon>Papaveraceae</taxon>
        <taxon>Papaveroideae</taxon>
        <taxon>Papaver</taxon>
    </lineage>
</organism>
<dbReference type="PROSITE" id="PS50862">
    <property type="entry name" value="AA_TRNA_LIGASE_II"/>
    <property type="match status" value="1"/>
</dbReference>
<dbReference type="GO" id="GO:0006433">
    <property type="term" value="P:prolyl-tRNA aminoacylation"/>
    <property type="evidence" value="ECO:0007669"/>
    <property type="project" value="InterPro"/>
</dbReference>
<dbReference type="GO" id="GO:0017101">
    <property type="term" value="C:aminoacyl-tRNA synthetase multienzyme complex"/>
    <property type="evidence" value="ECO:0007669"/>
    <property type="project" value="TreeGrafter"/>
</dbReference>
<evidence type="ECO:0000256" key="1">
    <source>
        <dbReference type="ARBA" id="ARBA00012831"/>
    </source>
</evidence>
<evidence type="ECO:0000256" key="3">
    <source>
        <dbReference type="ARBA" id="ARBA00022741"/>
    </source>
</evidence>
<dbReference type="Proteomes" id="UP000316621">
    <property type="component" value="Chromosome 1"/>
</dbReference>
<dbReference type="SUPFAM" id="SSF55681">
    <property type="entry name" value="Class II aaRS and biotin synthetases"/>
    <property type="match status" value="1"/>
</dbReference>
<dbReference type="InterPro" id="IPR004154">
    <property type="entry name" value="Anticodon-bd"/>
</dbReference>
<evidence type="ECO:0000256" key="5">
    <source>
        <dbReference type="ARBA" id="ARBA00023146"/>
    </source>
</evidence>
<dbReference type="GO" id="GO:0005524">
    <property type="term" value="F:ATP binding"/>
    <property type="evidence" value="ECO:0007669"/>
    <property type="project" value="UniProtKB-KW"/>
</dbReference>
<dbReference type="FunFam" id="3.30.110.30:FF:000004">
    <property type="entry name" value="Proline--tRNA ligase, chloroplastic/mitochondrial"/>
    <property type="match status" value="1"/>
</dbReference>
<evidence type="ECO:0000313" key="10">
    <source>
        <dbReference type="EMBL" id="RZC45386.1"/>
    </source>
</evidence>
<dbReference type="CDD" id="cd00862">
    <property type="entry name" value="ProRS_anticodon_zinc"/>
    <property type="match status" value="1"/>
</dbReference>
<dbReference type="Gene3D" id="3.40.50.800">
    <property type="entry name" value="Anticodon-binding domain"/>
    <property type="match status" value="1"/>
</dbReference>
<dbReference type="InterPro" id="IPR036621">
    <property type="entry name" value="Anticodon-bd_dom_sf"/>
</dbReference>
<keyword evidence="3" id="KW-0547">Nucleotide-binding</keyword>
<dbReference type="AlphaFoldDB" id="A0A4Y7IBH2"/>
<dbReference type="OrthoDB" id="1350766at2759"/>
<dbReference type="FunFam" id="3.40.50.800:FF:000016">
    <property type="entry name" value="Proline--tRNA ligase, chloroplastic/mitochondrial"/>
    <property type="match status" value="1"/>
</dbReference>
<accession>A0A4Y7IBH2</accession>